<dbReference type="Proteomes" id="UP000627573">
    <property type="component" value="Unassembled WGS sequence"/>
</dbReference>
<dbReference type="PANTHER" id="PTHR43245:SF13">
    <property type="entry name" value="UDP-D-APIOSE_UDP-D-XYLOSE SYNTHASE 2"/>
    <property type="match status" value="1"/>
</dbReference>
<dbReference type="SUPFAM" id="SSF51735">
    <property type="entry name" value="NAD(P)-binding Rossmann-fold domains"/>
    <property type="match status" value="1"/>
</dbReference>
<evidence type="ECO:0000313" key="1">
    <source>
        <dbReference type="EMBL" id="MBH5144420.1"/>
    </source>
</evidence>
<dbReference type="InterPro" id="IPR036291">
    <property type="entry name" value="NAD(P)-bd_dom_sf"/>
</dbReference>
<dbReference type="Gene3D" id="3.40.50.720">
    <property type="entry name" value="NAD(P)-binding Rossmann-like Domain"/>
    <property type="match status" value="1"/>
</dbReference>
<dbReference type="InterPro" id="IPR001509">
    <property type="entry name" value="Epimerase_deHydtase"/>
</dbReference>
<sequence>MNVPTWVVGSGGLLGSSVARELERRGADIRTSRVPWGEPALAREILFADARKLVTDAAGGPWRMAWCAGAGVNGTSSDEFARENQLMKDVLDELGTADAGVGTVFHASSAGGVYAGAPGAPHTETSATNPLADYGRAKLDAESIVREFGSRSGTRTVIGRFANLYGPGQNLAKPQGLISHLCRGYLLSMPISIYVPMDTLRDYVYVSDAAEMVVDSFTRAEASQEPTVTKIYASGRSVTIGAILGACHTVFRKRPNVVLASSPLASAQARDLRLRSIVWTDLDQRTHRPLPAGIASTLDSIRRNLAAR</sequence>
<keyword evidence="2" id="KW-1185">Reference proteome</keyword>
<proteinExistence type="predicted"/>
<accession>A0A0E4A1L9</accession>
<dbReference type="OMA" id="THIVQAS"/>
<dbReference type="KEGG" id="reb:XU06_01280"/>
<dbReference type="PANTHER" id="PTHR43245">
    <property type="entry name" value="BIFUNCTIONAL POLYMYXIN RESISTANCE PROTEIN ARNA"/>
    <property type="match status" value="1"/>
</dbReference>
<organism evidence="1 2">
    <name type="scientific">Rhodococcus erythropolis</name>
    <name type="common">Arthrobacter picolinophilus</name>
    <dbReference type="NCBI Taxonomy" id="1833"/>
    <lineage>
        <taxon>Bacteria</taxon>
        <taxon>Bacillati</taxon>
        <taxon>Actinomycetota</taxon>
        <taxon>Actinomycetes</taxon>
        <taxon>Mycobacteriales</taxon>
        <taxon>Nocardiaceae</taxon>
        <taxon>Rhodococcus</taxon>
        <taxon>Rhodococcus erythropolis group</taxon>
    </lineage>
</organism>
<dbReference type="EMBL" id="JAECSB010000063">
    <property type="protein sequence ID" value="MBH5144420.1"/>
    <property type="molecule type" value="Genomic_DNA"/>
</dbReference>
<reference evidence="1 2" key="1">
    <citation type="submission" date="2020-12" db="EMBL/GenBank/DDBJ databases">
        <title>Draft genome sequence of furan degrading bacterial strain FUR100.</title>
        <authorList>
            <person name="Woiski C."/>
        </authorList>
    </citation>
    <scope>NUCLEOTIDE SEQUENCE [LARGE SCALE GENOMIC DNA]</scope>
    <source>
        <strain evidence="1 2">FUR100</strain>
    </source>
</reference>
<dbReference type="InterPro" id="IPR050177">
    <property type="entry name" value="Lipid_A_modif_metabolic_enz"/>
</dbReference>
<dbReference type="Pfam" id="PF01370">
    <property type="entry name" value="Epimerase"/>
    <property type="match status" value="1"/>
</dbReference>
<dbReference type="AlphaFoldDB" id="A0A0E4A1L9"/>
<evidence type="ECO:0000313" key="2">
    <source>
        <dbReference type="Proteomes" id="UP000627573"/>
    </source>
</evidence>
<dbReference type="CDD" id="cd08946">
    <property type="entry name" value="SDR_e"/>
    <property type="match status" value="1"/>
</dbReference>
<dbReference type="RefSeq" id="WP_020905795.1">
    <property type="nucleotide sequence ID" value="NZ_BHXB01000001.1"/>
</dbReference>
<name>A0A0E4A1L9_RHOER</name>
<protein>
    <submittedName>
        <fullName evidence="1">NAD(P)-dependent oxidoreductase</fullName>
    </submittedName>
</protein>
<gene>
    <name evidence="1" type="ORF">I3517_17580</name>
</gene>
<comment type="caution">
    <text evidence="1">The sequence shown here is derived from an EMBL/GenBank/DDBJ whole genome shotgun (WGS) entry which is preliminary data.</text>
</comment>